<gene>
    <name evidence="2" type="ORF">HPB48_020309</name>
</gene>
<feature type="domain" description="Nose resistant-to-fluoxetine protein N-terminal" evidence="1">
    <location>
        <begin position="3"/>
        <end position="107"/>
    </location>
</feature>
<dbReference type="AlphaFoldDB" id="A0A9J6FA95"/>
<evidence type="ECO:0000259" key="1">
    <source>
        <dbReference type="Pfam" id="PF20146"/>
    </source>
</evidence>
<accession>A0A9J6FA95</accession>
<dbReference type="Proteomes" id="UP000821853">
    <property type="component" value="Chromosome 1"/>
</dbReference>
<organism evidence="2 3">
    <name type="scientific">Haemaphysalis longicornis</name>
    <name type="common">Bush tick</name>
    <dbReference type="NCBI Taxonomy" id="44386"/>
    <lineage>
        <taxon>Eukaryota</taxon>
        <taxon>Metazoa</taxon>
        <taxon>Ecdysozoa</taxon>
        <taxon>Arthropoda</taxon>
        <taxon>Chelicerata</taxon>
        <taxon>Arachnida</taxon>
        <taxon>Acari</taxon>
        <taxon>Parasitiformes</taxon>
        <taxon>Ixodida</taxon>
        <taxon>Ixodoidea</taxon>
        <taxon>Ixodidae</taxon>
        <taxon>Haemaphysalinae</taxon>
        <taxon>Haemaphysalis</taxon>
    </lineage>
</organism>
<dbReference type="InterPro" id="IPR006621">
    <property type="entry name" value="Nose-resist-to-fluoxetine_N"/>
</dbReference>
<proteinExistence type="predicted"/>
<reference evidence="2 3" key="1">
    <citation type="journal article" date="2020" name="Cell">
        <title>Large-Scale Comparative Analyses of Tick Genomes Elucidate Their Genetic Diversity and Vector Capacities.</title>
        <authorList>
            <consortium name="Tick Genome and Microbiome Consortium (TIGMIC)"/>
            <person name="Jia N."/>
            <person name="Wang J."/>
            <person name="Shi W."/>
            <person name="Du L."/>
            <person name="Sun Y."/>
            <person name="Zhan W."/>
            <person name="Jiang J.F."/>
            <person name="Wang Q."/>
            <person name="Zhang B."/>
            <person name="Ji P."/>
            <person name="Bell-Sakyi L."/>
            <person name="Cui X.M."/>
            <person name="Yuan T.T."/>
            <person name="Jiang B.G."/>
            <person name="Yang W.F."/>
            <person name="Lam T.T."/>
            <person name="Chang Q.C."/>
            <person name="Ding S.J."/>
            <person name="Wang X.J."/>
            <person name="Zhu J.G."/>
            <person name="Ruan X.D."/>
            <person name="Zhao L."/>
            <person name="Wei J.T."/>
            <person name="Ye R.Z."/>
            <person name="Que T.C."/>
            <person name="Du C.H."/>
            <person name="Zhou Y.H."/>
            <person name="Cheng J.X."/>
            <person name="Dai P.F."/>
            <person name="Guo W.B."/>
            <person name="Han X.H."/>
            <person name="Huang E.J."/>
            <person name="Li L.F."/>
            <person name="Wei W."/>
            <person name="Gao Y.C."/>
            <person name="Liu J.Z."/>
            <person name="Shao H.Z."/>
            <person name="Wang X."/>
            <person name="Wang C.C."/>
            <person name="Yang T.C."/>
            <person name="Huo Q.B."/>
            <person name="Li W."/>
            <person name="Chen H.Y."/>
            <person name="Chen S.E."/>
            <person name="Zhou L.G."/>
            <person name="Ni X.B."/>
            <person name="Tian J.H."/>
            <person name="Sheng Y."/>
            <person name="Liu T."/>
            <person name="Pan Y.S."/>
            <person name="Xia L.Y."/>
            <person name="Li J."/>
            <person name="Zhao F."/>
            <person name="Cao W.C."/>
        </authorList>
    </citation>
    <scope>NUCLEOTIDE SEQUENCE [LARGE SCALE GENOMIC DNA]</scope>
    <source>
        <strain evidence="2">HaeL-2018</strain>
    </source>
</reference>
<dbReference type="Pfam" id="PF20146">
    <property type="entry name" value="NRF"/>
    <property type="match status" value="1"/>
</dbReference>
<comment type="caution">
    <text evidence="2">The sequence shown here is derived from an EMBL/GenBank/DDBJ whole genome shotgun (WGS) entry which is preliminary data.</text>
</comment>
<sequence>MGLPSGVLELSSGSLGNYDECMSIAAPDATNNSLIAFRGSYCSAYFKPGKNPFLSKLARRTYHHYPALVKRFGNYDKFALSQGLDIFGTRIALCVPSTCSVEDVAFFMKAGECLHTKTHVVLFSWQKMYSFRVH</sequence>
<name>A0A9J6FA95_HAELO</name>
<evidence type="ECO:0000313" key="3">
    <source>
        <dbReference type="Proteomes" id="UP000821853"/>
    </source>
</evidence>
<evidence type="ECO:0000313" key="2">
    <source>
        <dbReference type="EMBL" id="KAH9359906.1"/>
    </source>
</evidence>
<dbReference type="VEuPathDB" id="VectorBase:HLOH_064952"/>
<dbReference type="OrthoDB" id="118951at2759"/>
<keyword evidence="3" id="KW-1185">Reference proteome</keyword>
<dbReference type="EMBL" id="JABSTR010000001">
    <property type="protein sequence ID" value="KAH9359906.1"/>
    <property type="molecule type" value="Genomic_DNA"/>
</dbReference>
<protein>
    <recommendedName>
        <fullName evidence="1">Nose resistant-to-fluoxetine protein N-terminal domain-containing protein</fullName>
    </recommendedName>
</protein>